<dbReference type="SUPFAM" id="SSF51735">
    <property type="entry name" value="NAD(P)-binding Rossmann-fold domains"/>
    <property type="match status" value="1"/>
</dbReference>
<dbReference type="GO" id="GO:0070402">
    <property type="term" value="F:NADPH binding"/>
    <property type="evidence" value="ECO:0007669"/>
    <property type="project" value="TreeGrafter"/>
</dbReference>
<organism evidence="5 7">
    <name type="scientific">Colwellia hornerae</name>
    <dbReference type="NCBI Taxonomy" id="89402"/>
    <lineage>
        <taxon>Bacteria</taxon>
        <taxon>Pseudomonadati</taxon>
        <taxon>Pseudomonadota</taxon>
        <taxon>Gammaproteobacteria</taxon>
        <taxon>Alteromonadales</taxon>
        <taxon>Colwelliaceae</taxon>
        <taxon>Colwellia</taxon>
    </lineage>
</organism>
<dbReference type="OrthoDB" id="9771084at2"/>
<evidence type="ECO:0000313" key="5">
    <source>
        <dbReference type="EMBL" id="TWX68977.1"/>
    </source>
</evidence>
<evidence type="ECO:0000313" key="7">
    <source>
        <dbReference type="Proteomes" id="UP000321917"/>
    </source>
</evidence>
<evidence type="ECO:0000256" key="1">
    <source>
        <dbReference type="ARBA" id="ARBA00022857"/>
    </source>
</evidence>
<dbReference type="GO" id="GO:0035925">
    <property type="term" value="F:mRNA 3'-UTR AU-rich region binding"/>
    <property type="evidence" value="ECO:0007669"/>
    <property type="project" value="TreeGrafter"/>
</dbReference>
<evidence type="ECO:0000256" key="2">
    <source>
        <dbReference type="ARBA" id="ARBA00023002"/>
    </source>
</evidence>
<dbReference type="Pfam" id="PF00107">
    <property type="entry name" value="ADH_zinc_N"/>
    <property type="match status" value="1"/>
</dbReference>
<accession>A0A5C6QJU7</accession>
<dbReference type="Gene3D" id="3.40.50.720">
    <property type="entry name" value="NAD(P)-binding Rossmann-like Domain"/>
    <property type="match status" value="1"/>
</dbReference>
<keyword evidence="6" id="KW-1185">Reference proteome</keyword>
<dbReference type="EMBL" id="VOLR01000010">
    <property type="protein sequence ID" value="TWX60230.1"/>
    <property type="molecule type" value="Genomic_DNA"/>
</dbReference>
<dbReference type="PANTHER" id="PTHR48106:SF7">
    <property type="entry name" value="DEHYDROGENASE, ZINC-CONTAINING, PUTATIVE (AFU_ORTHOLOGUE AFUA_5G10220)-RELATED"/>
    <property type="match status" value="1"/>
</dbReference>
<feature type="domain" description="Enoyl reductase (ER)" evidence="3">
    <location>
        <begin position="23"/>
        <end position="338"/>
    </location>
</feature>
<evidence type="ECO:0000313" key="4">
    <source>
        <dbReference type="EMBL" id="TWX60230.1"/>
    </source>
</evidence>
<proteinExistence type="predicted"/>
<dbReference type="RefSeq" id="WP_146799406.1">
    <property type="nucleotide sequence ID" value="NZ_VOLP01000011.1"/>
</dbReference>
<dbReference type="CDD" id="cd08271">
    <property type="entry name" value="MDR5"/>
    <property type="match status" value="1"/>
</dbReference>
<dbReference type="SUPFAM" id="SSF50129">
    <property type="entry name" value="GroES-like"/>
    <property type="match status" value="1"/>
</dbReference>
<comment type="caution">
    <text evidence="5">The sequence shown here is derived from an EMBL/GenBank/DDBJ whole genome shotgun (WGS) entry which is preliminary data.</text>
</comment>
<keyword evidence="1" id="KW-0521">NADP</keyword>
<dbReference type="AlphaFoldDB" id="A0A5C6QJU7"/>
<dbReference type="GO" id="GO:0005829">
    <property type="term" value="C:cytosol"/>
    <property type="evidence" value="ECO:0007669"/>
    <property type="project" value="TreeGrafter"/>
</dbReference>
<dbReference type="Gene3D" id="3.90.180.10">
    <property type="entry name" value="Medium-chain alcohol dehydrogenases, catalytic domain"/>
    <property type="match status" value="1"/>
</dbReference>
<reference evidence="5 7" key="1">
    <citation type="submission" date="2019-07" db="EMBL/GenBank/DDBJ databases">
        <title>Genomes of sea-ice associated Colwellia species.</title>
        <authorList>
            <person name="Bowman J.P."/>
        </authorList>
    </citation>
    <scope>NUCLEOTIDE SEQUENCE [LARGE SCALE GENOMIC DNA]</scope>
    <source>
        <strain evidence="4 6">ACAM 607</strain>
        <strain evidence="5 7">IC036</strain>
    </source>
</reference>
<sequence length="342" mass="37069">MLTTEILPNIDRPTSMRAIVLAKASEQIRLSDVQLPLPECDEHELLVKVEYVGLNPIDAHFAKTGFSQWQYPHILGLDAVGIVVQAKKGLFPNIGDRVMWHANIGQQGVLSEYAKVPNFAVSVVPANVMASEAATLPCAGMTALIALDKLQIVQGDTILIEAGAGAVGQFAIQFAKERGADVFTTAAKHNHKLVKKLGADAIFDYHDKKLCQKIRLALGPQGFDAVLDSVGGDSTMRNIELMRFCGRIACLRPLPNIDQELMFRKAPNIGIVSLAGAWLANSLCAQQKMSFMSNQLLDALAKGSIQTPDITLIEFNAEQISRALHTQVNGGFTGKQVVKIFA</sequence>
<gene>
    <name evidence="4" type="ORF">ESZ26_08970</name>
    <name evidence="5" type="ORF">ESZ27_06460</name>
</gene>
<dbReference type="SMART" id="SM00829">
    <property type="entry name" value="PKS_ER"/>
    <property type="match status" value="1"/>
</dbReference>
<dbReference type="InterPro" id="IPR011032">
    <property type="entry name" value="GroES-like_sf"/>
</dbReference>
<dbReference type="Proteomes" id="UP000321917">
    <property type="component" value="Unassembled WGS sequence"/>
</dbReference>
<dbReference type="Pfam" id="PF08240">
    <property type="entry name" value="ADH_N"/>
    <property type="match status" value="1"/>
</dbReference>
<dbReference type="InterPro" id="IPR013154">
    <property type="entry name" value="ADH-like_N"/>
</dbReference>
<keyword evidence="2" id="KW-0560">Oxidoreductase</keyword>
<dbReference type="InterPro" id="IPR013149">
    <property type="entry name" value="ADH-like_C"/>
</dbReference>
<dbReference type="EMBL" id="VOLQ01000009">
    <property type="protein sequence ID" value="TWX68977.1"/>
    <property type="molecule type" value="Genomic_DNA"/>
</dbReference>
<name>A0A5C6QJU7_9GAMM</name>
<evidence type="ECO:0000313" key="6">
    <source>
        <dbReference type="Proteomes" id="UP000321525"/>
    </source>
</evidence>
<dbReference type="Proteomes" id="UP000321525">
    <property type="component" value="Unassembled WGS sequence"/>
</dbReference>
<evidence type="ECO:0000259" key="3">
    <source>
        <dbReference type="SMART" id="SM00829"/>
    </source>
</evidence>
<protein>
    <submittedName>
        <fullName evidence="5">Zinc-binding dehydrogenase</fullName>
    </submittedName>
</protein>
<dbReference type="GO" id="GO:0003960">
    <property type="term" value="F:quinone reductase (NADPH) activity"/>
    <property type="evidence" value="ECO:0007669"/>
    <property type="project" value="TreeGrafter"/>
</dbReference>
<dbReference type="PANTHER" id="PTHR48106">
    <property type="entry name" value="QUINONE OXIDOREDUCTASE PIG3-RELATED"/>
    <property type="match status" value="1"/>
</dbReference>
<dbReference type="InterPro" id="IPR020843">
    <property type="entry name" value="ER"/>
</dbReference>
<dbReference type="InterPro" id="IPR036291">
    <property type="entry name" value="NAD(P)-bd_dom_sf"/>
</dbReference>